<reference evidence="2 3" key="1">
    <citation type="journal article" date="2019" name="Sci. Rep.">
        <title>A high-quality genome of Eragrostis curvula grass provides insights into Poaceae evolution and supports new strategies to enhance forage quality.</title>
        <authorList>
            <person name="Carballo J."/>
            <person name="Santos B.A.C.M."/>
            <person name="Zappacosta D."/>
            <person name="Garbus I."/>
            <person name="Selva J.P."/>
            <person name="Gallo C.A."/>
            <person name="Diaz A."/>
            <person name="Albertini E."/>
            <person name="Caccamo M."/>
            <person name="Echenique V."/>
        </authorList>
    </citation>
    <scope>NUCLEOTIDE SEQUENCE [LARGE SCALE GENOMIC DNA]</scope>
    <source>
        <strain evidence="3">cv. Victoria</strain>
        <tissue evidence="2">Leaf</tissue>
    </source>
</reference>
<feature type="compositionally biased region" description="Basic residues" evidence="1">
    <location>
        <begin position="195"/>
        <end position="208"/>
    </location>
</feature>
<feature type="non-terminal residue" evidence="2">
    <location>
        <position position="1"/>
    </location>
</feature>
<dbReference type="AlphaFoldDB" id="A0A5J9UEL1"/>
<proteinExistence type="predicted"/>
<organism evidence="2 3">
    <name type="scientific">Eragrostis curvula</name>
    <name type="common">weeping love grass</name>
    <dbReference type="NCBI Taxonomy" id="38414"/>
    <lineage>
        <taxon>Eukaryota</taxon>
        <taxon>Viridiplantae</taxon>
        <taxon>Streptophyta</taxon>
        <taxon>Embryophyta</taxon>
        <taxon>Tracheophyta</taxon>
        <taxon>Spermatophyta</taxon>
        <taxon>Magnoliopsida</taxon>
        <taxon>Liliopsida</taxon>
        <taxon>Poales</taxon>
        <taxon>Poaceae</taxon>
        <taxon>PACMAD clade</taxon>
        <taxon>Chloridoideae</taxon>
        <taxon>Eragrostideae</taxon>
        <taxon>Eragrostidinae</taxon>
        <taxon>Eragrostis</taxon>
    </lineage>
</organism>
<sequence length="363" mass="37960">MKEMSQSLSSNAGNAAAAASPSLCSSSTVVDLLLSAHVVHPCSVDERDRRERVEEVFPSVEAAAEVDEECPKCSKLSSSNFSTGITTPGLATAAAAAASAPIKSLANGASPFLTTANITNGLRNPITPSTPSATILAACRVSSARAPSAPDASAWTKGWSCGGKRAPERRTQDASAATALTRHEARRDDGEAARGARRSGRARSGGRRSAREAARRAREAAAWAATAGWGEESSAEAASWAAAGRGPGRERRWRKKAATAWRCRAGSGTRVRSTRREKVTAAAAPAEEEAMVMRWPETEVAGEEGAKGVGVHKKVLGVSALGENGPIKDSKRMGQLDVSRAWILSKYSQSPELKLQEGSLTQA</sequence>
<evidence type="ECO:0000256" key="1">
    <source>
        <dbReference type="SAM" id="MobiDB-lite"/>
    </source>
</evidence>
<evidence type="ECO:0000313" key="2">
    <source>
        <dbReference type="EMBL" id="TVU21630.1"/>
    </source>
</evidence>
<feature type="region of interest" description="Disordered" evidence="1">
    <location>
        <begin position="147"/>
        <end position="215"/>
    </location>
</feature>
<dbReference type="Gramene" id="TVU21630">
    <property type="protein sequence ID" value="TVU21630"/>
    <property type="gene ID" value="EJB05_31279"/>
</dbReference>
<dbReference type="Proteomes" id="UP000324897">
    <property type="component" value="Unassembled WGS sequence"/>
</dbReference>
<gene>
    <name evidence="2" type="ORF">EJB05_31279</name>
</gene>
<name>A0A5J9UEL1_9POAL</name>
<protein>
    <submittedName>
        <fullName evidence="2">Uncharacterized protein</fullName>
    </submittedName>
</protein>
<comment type="caution">
    <text evidence="2">The sequence shown here is derived from an EMBL/GenBank/DDBJ whole genome shotgun (WGS) entry which is preliminary data.</text>
</comment>
<evidence type="ECO:0000313" key="3">
    <source>
        <dbReference type="Proteomes" id="UP000324897"/>
    </source>
</evidence>
<dbReference type="EMBL" id="RWGY01000026">
    <property type="protein sequence ID" value="TVU21630.1"/>
    <property type="molecule type" value="Genomic_DNA"/>
</dbReference>
<accession>A0A5J9UEL1</accession>
<feature type="compositionally biased region" description="Basic and acidic residues" evidence="1">
    <location>
        <begin position="181"/>
        <end position="194"/>
    </location>
</feature>
<keyword evidence="3" id="KW-1185">Reference proteome</keyword>